<gene>
    <name evidence="2" type="ORF">C1702_09700</name>
    <name evidence="3" type="ORF">EV676_106295</name>
</gene>
<keyword evidence="1" id="KW-0732">Signal</keyword>
<dbReference type="RefSeq" id="WP_104357500.1">
    <property type="nucleotide sequence ID" value="NZ_CALFFA010000058.1"/>
</dbReference>
<evidence type="ECO:0000313" key="3">
    <source>
        <dbReference type="EMBL" id="TCP06809.1"/>
    </source>
</evidence>
<sequence length="127" mass="13648">MKRGLAAAVLTLAAAGAATAQGGPTAPADVQRMYETLMQATVQNKVEDFHRVCHEDVRAAVTPETLAEVSKAVQPVLGPGYGSDYLGRYRKGGMDVHLYRVDPDRSDDDLLVILAVRGARCAGFMMR</sequence>
<dbReference type="EMBL" id="PSNY01000009">
    <property type="protein sequence ID" value="PPE69751.1"/>
    <property type="molecule type" value="Genomic_DNA"/>
</dbReference>
<reference evidence="2 4" key="1">
    <citation type="submission" date="2018-02" db="EMBL/GenBank/DDBJ databases">
        <title>Reclassifiation of [Polyangium] brachysporum DSM 7029 as Guopingzhaonella breviflexa gen. nov., sp. nov., a member of the family Comamonadaceae.</title>
        <authorList>
            <person name="Tang B."/>
        </authorList>
    </citation>
    <scope>NUCLEOTIDE SEQUENCE [LARGE SCALE GENOMIC DNA]</scope>
    <source>
        <strain evidence="2 4">DSM 15344</strain>
    </source>
</reference>
<reference evidence="3 5" key="2">
    <citation type="submission" date="2019-03" db="EMBL/GenBank/DDBJ databases">
        <title>Genomic Encyclopedia of Type Strains, Phase IV (KMG-IV): sequencing the most valuable type-strain genomes for metagenomic binning, comparative biology and taxonomic classification.</title>
        <authorList>
            <person name="Goeker M."/>
        </authorList>
    </citation>
    <scope>NUCLEOTIDE SEQUENCE [LARGE SCALE GENOMIC DNA]</scope>
    <source>
        <strain evidence="3 5">DSM 15264</strain>
    </source>
</reference>
<keyword evidence="4" id="KW-1185">Reference proteome</keyword>
<name>A0A2S5T442_9BURK</name>
<dbReference type="Proteomes" id="UP000239406">
    <property type="component" value="Unassembled WGS sequence"/>
</dbReference>
<dbReference type="AlphaFoldDB" id="A0A2S5T442"/>
<accession>A0A2S5T442</accession>
<feature type="chain" id="PRO_5040584312" description="Type II toxin-antitoxin system RelE/ParE family toxin" evidence="1">
    <location>
        <begin position="21"/>
        <end position="127"/>
    </location>
</feature>
<evidence type="ECO:0000313" key="4">
    <source>
        <dbReference type="Proteomes" id="UP000239406"/>
    </source>
</evidence>
<dbReference type="Proteomes" id="UP000294772">
    <property type="component" value="Unassembled WGS sequence"/>
</dbReference>
<feature type="signal peptide" evidence="1">
    <location>
        <begin position="1"/>
        <end position="20"/>
    </location>
</feature>
<evidence type="ECO:0000256" key="1">
    <source>
        <dbReference type="SAM" id="SignalP"/>
    </source>
</evidence>
<comment type="caution">
    <text evidence="2">The sequence shown here is derived from an EMBL/GenBank/DDBJ whole genome shotgun (WGS) entry which is preliminary data.</text>
</comment>
<evidence type="ECO:0000313" key="5">
    <source>
        <dbReference type="Proteomes" id="UP000294772"/>
    </source>
</evidence>
<dbReference type="EMBL" id="SLXF01000006">
    <property type="protein sequence ID" value="TCP06809.1"/>
    <property type="molecule type" value="Genomic_DNA"/>
</dbReference>
<organism evidence="2 4">
    <name type="scientific">Caldimonas thermodepolymerans</name>
    <dbReference type="NCBI Taxonomy" id="215580"/>
    <lineage>
        <taxon>Bacteria</taxon>
        <taxon>Pseudomonadati</taxon>
        <taxon>Pseudomonadota</taxon>
        <taxon>Betaproteobacteria</taxon>
        <taxon>Burkholderiales</taxon>
        <taxon>Sphaerotilaceae</taxon>
        <taxon>Caldimonas</taxon>
    </lineage>
</organism>
<evidence type="ECO:0008006" key="6">
    <source>
        <dbReference type="Google" id="ProtNLM"/>
    </source>
</evidence>
<proteinExistence type="predicted"/>
<protein>
    <recommendedName>
        <fullName evidence="6">Type II toxin-antitoxin system RelE/ParE family toxin</fullName>
    </recommendedName>
</protein>
<evidence type="ECO:0000313" key="2">
    <source>
        <dbReference type="EMBL" id="PPE69751.1"/>
    </source>
</evidence>